<dbReference type="GO" id="GO:0005576">
    <property type="term" value="C:extracellular region"/>
    <property type="evidence" value="ECO:0007669"/>
    <property type="project" value="UniProtKB-SubCell"/>
</dbReference>
<dbReference type="Proteomes" id="UP000515129">
    <property type="component" value="Chromosome 19"/>
</dbReference>
<feature type="signal peptide" evidence="5">
    <location>
        <begin position="1"/>
        <end position="15"/>
    </location>
</feature>
<dbReference type="SMART" id="SM00277">
    <property type="entry name" value="GRAN"/>
    <property type="match status" value="1"/>
</dbReference>
<dbReference type="OrthoDB" id="5949339at2759"/>
<keyword evidence="4" id="KW-1015">Disulfide bond</keyword>
<dbReference type="InterPro" id="IPR000118">
    <property type="entry name" value="Granulin"/>
</dbReference>
<dbReference type="PANTHER" id="PTHR12274:SF3">
    <property type="entry name" value="PROGRANULIN"/>
    <property type="match status" value="1"/>
</dbReference>
<feature type="domain" description="Granulins" evidence="6">
    <location>
        <begin position="58"/>
        <end position="71"/>
    </location>
</feature>
<name>A0A6P6RHA7_CARAU</name>
<evidence type="ECO:0000256" key="5">
    <source>
        <dbReference type="SAM" id="SignalP"/>
    </source>
</evidence>
<reference evidence="8" key="1">
    <citation type="submission" date="2025-08" db="UniProtKB">
        <authorList>
            <consortium name="RefSeq"/>
        </authorList>
    </citation>
    <scope>IDENTIFICATION</scope>
    <source>
        <strain evidence="8">Wakin</strain>
        <tissue evidence="8">Muscle</tissue>
    </source>
</reference>
<evidence type="ECO:0000256" key="2">
    <source>
        <dbReference type="ARBA" id="ARBA00010093"/>
    </source>
</evidence>
<proteinExistence type="inferred from homology"/>
<dbReference type="GeneID" id="113119383"/>
<dbReference type="Gene3D" id="2.10.25.160">
    <property type="entry name" value="Granulin"/>
    <property type="match status" value="2"/>
</dbReference>
<accession>A0A6P6RHA7</accession>
<keyword evidence="7" id="KW-1185">Reference proteome</keyword>
<dbReference type="PANTHER" id="PTHR12274">
    <property type="entry name" value="GRANULIN"/>
    <property type="match status" value="1"/>
</dbReference>
<dbReference type="KEGG" id="caua:113119383"/>
<dbReference type="AlphaFoldDB" id="A0A6P6RHA7"/>
<feature type="chain" id="PRO_5027828013" evidence="5">
    <location>
        <begin position="16"/>
        <end position="147"/>
    </location>
</feature>
<evidence type="ECO:0000259" key="6">
    <source>
        <dbReference type="PROSITE" id="PS00799"/>
    </source>
</evidence>
<sequence>MVPVLMLLVVALVAAESDSASVSVVHCDTATDCPDGTTCCLNPSGSWGCCPYPRGQCCRDGLHCCPNGYLCDSTSTHCQAGWLRLPSSSRLALNAIQETQSLSFDQALNQKSEAEQVHCDGNVYCPTEQFCCKTSAGQWGCCSGLVL</sequence>
<dbReference type="SUPFAM" id="SSF57277">
    <property type="entry name" value="Granulin repeat"/>
    <property type="match status" value="2"/>
</dbReference>
<comment type="similarity">
    <text evidence="2">Belongs to the granulin family.</text>
</comment>
<organism evidence="7 8">
    <name type="scientific">Carassius auratus</name>
    <name type="common">Goldfish</name>
    <dbReference type="NCBI Taxonomy" id="7957"/>
    <lineage>
        <taxon>Eukaryota</taxon>
        <taxon>Metazoa</taxon>
        <taxon>Chordata</taxon>
        <taxon>Craniata</taxon>
        <taxon>Vertebrata</taxon>
        <taxon>Euteleostomi</taxon>
        <taxon>Actinopterygii</taxon>
        <taxon>Neopterygii</taxon>
        <taxon>Teleostei</taxon>
        <taxon>Ostariophysi</taxon>
        <taxon>Cypriniformes</taxon>
        <taxon>Cyprinidae</taxon>
        <taxon>Cyprininae</taxon>
        <taxon>Carassius</taxon>
    </lineage>
</organism>
<evidence type="ECO:0000256" key="1">
    <source>
        <dbReference type="ARBA" id="ARBA00004613"/>
    </source>
</evidence>
<evidence type="ECO:0000313" key="8">
    <source>
        <dbReference type="RefSeq" id="XP_026144605.1"/>
    </source>
</evidence>
<evidence type="ECO:0000256" key="3">
    <source>
        <dbReference type="ARBA" id="ARBA00022525"/>
    </source>
</evidence>
<dbReference type="RefSeq" id="XP_026144605.1">
    <property type="nucleotide sequence ID" value="XM_026288820.1"/>
</dbReference>
<dbReference type="InterPro" id="IPR037277">
    <property type="entry name" value="Granulin_sf"/>
</dbReference>
<keyword evidence="5" id="KW-0732">Signal</keyword>
<keyword evidence="3" id="KW-0964">Secreted</keyword>
<dbReference type="Pfam" id="PF00396">
    <property type="entry name" value="Granulin"/>
    <property type="match status" value="1"/>
</dbReference>
<protein>
    <submittedName>
        <fullName evidence="8">Granulins-like isoform X1</fullName>
    </submittedName>
</protein>
<evidence type="ECO:0000313" key="7">
    <source>
        <dbReference type="Proteomes" id="UP000515129"/>
    </source>
</evidence>
<evidence type="ECO:0000256" key="4">
    <source>
        <dbReference type="ARBA" id="ARBA00023157"/>
    </source>
</evidence>
<gene>
    <name evidence="8" type="primary">LOC113119383</name>
</gene>
<comment type="subcellular location">
    <subcellularLocation>
        <location evidence="1">Secreted</location>
    </subcellularLocation>
</comment>
<dbReference type="InterPro" id="IPR039036">
    <property type="entry name" value="Granulin_fam"/>
</dbReference>
<dbReference type="PROSITE" id="PS00799">
    <property type="entry name" value="GRANULINS"/>
    <property type="match status" value="1"/>
</dbReference>